<evidence type="ECO:0000313" key="2">
    <source>
        <dbReference type="EMBL" id="GAA3970006.1"/>
    </source>
</evidence>
<sequence length="339" mass="35829">MFERKQCFALCLVLLAGCGSDGKSGDDDVQTPPVTDSSSEGGSELGGSGEATLLEGTWIAECTPGQGGETDEGSSRQSRIFDKNRFEMVVNFYDDPDCATPSTTTEVQRMGGTFAIGTAVATTDGLQASALDMQVDPVPEDAPPSTQYDIFYVDSAGLYFGNEFAATPESRTTTLDLDRVFTLQGGAGDVPVSGTDGMDPGIPEDNSAVAQALIGQWKGQCTENSTRRGAAYYAGAYNFTESGVEYLTYAYDNADCVGEPTAIRTTVNGLYTLGSTVTTTEGMQATEIGFEFSELNGQPYSFERTDILAVGGGSLYLGGKLENGSRTNSLNLDRPFVSQ</sequence>
<keyword evidence="3" id="KW-1185">Reference proteome</keyword>
<evidence type="ECO:0000313" key="3">
    <source>
        <dbReference type="Proteomes" id="UP001501337"/>
    </source>
</evidence>
<dbReference type="Proteomes" id="UP001501337">
    <property type="component" value="Unassembled WGS sequence"/>
</dbReference>
<protein>
    <recommendedName>
        <fullName evidence="4">Lipoprotein</fullName>
    </recommendedName>
</protein>
<dbReference type="RefSeq" id="WP_344807724.1">
    <property type="nucleotide sequence ID" value="NZ_BAABBO010000012.1"/>
</dbReference>
<dbReference type="EMBL" id="BAABBO010000012">
    <property type="protein sequence ID" value="GAA3970006.1"/>
    <property type="molecule type" value="Genomic_DNA"/>
</dbReference>
<comment type="caution">
    <text evidence="2">The sequence shown here is derived from an EMBL/GenBank/DDBJ whole genome shotgun (WGS) entry which is preliminary data.</text>
</comment>
<gene>
    <name evidence="2" type="ORF">GCM10022278_29610</name>
</gene>
<name>A0ABP7PS67_9GAMM</name>
<proteinExistence type="predicted"/>
<accession>A0ABP7PS67</accession>
<evidence type="ECO:0008006" key="4">
    <source>
        <dbReference type="Google" id="ProtNLM"/>
    </source>
</evidence>
<evidence type="ECO:0000256" key="1">
    <source>
        <dbReference type="SAM" id="MobiDB-lite"/>
    </source>
</evidence>
<reference evidence="3" key="1">
    <citation type="journal article" date="2019" name="Int. J. Syst. Evol. Microbiol.">
        <title>The Global Catalogue of Microorganisms (GCM) 10K type strain sequencing project: providing services to taxonomists for standard genome sequencing and annotation.</title>
        <authorList>
            <consortium name="The Broad Institute Genomics Platform"/>
            <consortium name="The Broad Institute Genome Sequencing Center for Infectious Disease"/>
            <person name="Wu L."/>
            <person name="Ma J."/>
        </authorList>
    </citation>
    <scope>NUCLEOTIDE SEQUENCE [LARGE SCALE GENOMIC DNA]</scope>
    <source>
        <strain evidence="3">JCM 17555</strain>
    </source>
</reference>
<dbReference type="PROSITE" id="PS51257">
    <property type="entry name" value="PROKAR_LIPOPROTEIN"/>
    <property type="match status" value="1"/>
</dbReference>
<organism evidence="2 3">
    <name type="scientific">Allohahella marinimesophila</name>
    <dbReference type="NCBI Taxonomy" id="1054972"/>
    <lineage>
        <taxon>Bacteria</taxon>
        <taxon>Pseudomonadati</taxon>
        <taxon>Pseudomonadota</taxon>
        <taxon>Gammaproteobacteria</taxon>
        <taxon>Oceanospirillales</taxon>
        <taxon>Hahellaceae</taxon>
        <taxon>Allohahella</taxon>
    </lineage>
</organism>
<feature type="region of interest" description="Disordered" evidence="1">
    <location>
        <begin position="21"/>
        <end position="49"/>
    </location>
</feature>